<dbReference type="RefSeq" id="WP_025549727.1">
    <property type="nucleotide sequence ID" value="NZ_BATN01000053.1"/>
</dbReference>
<dbReference type="EMBL" id="CP060035">
    <property type="protein sequence ID" value="QOT70395.1"/>
    <property type="molecule type" value="Genomic_DNA"/>
</dbReference>
<reference evidence="5" key="3">
    <citation type="submission" date="2017-10" db="EMBL/GenBank/DDBJ databases">
        <title>Bioaugmenting a lab-scale membrane bioreactor with Sphingobium fuliginis OMI to degrade 4-tert-butylphenol.</title>
        <authorList>
            <person name="Takada K."/>
            <person name="Shiba T."/>
            <person name="Soda S."/>
            <person name="Inoue D."/>
            <person name="Miyake M."/>
            <person name="Eguchi M."/>
            <person name="Ike M."/>
        </authorList>
    </citation>
    <scope>NUCLEOTIDE SEQUENCE</scope>
    <source>
        <strain evidence="5">OMI</strain>
    </source>
</reference>
<feature type="chain" id="PRO_5033755088" evidence="3">
    <location>
        <begin position="21"/>
        <end position="453"/>
    </location>
</feature>
<protein>
    <submittedName>
        <fullName evidence="6">Amidohydrolase</fullName>
    </submittedName>
    <submittedName>
        <fullName evidence="5">N-acetyl-L,L-diaminopimelate deacetylase</fullName>
        <ecNumber evidence="5">3.5.1.47</ecNumber>
    </submittedName>
</protein>
<dbReference type="Pfam" id="PF07687">
    <property type="entry name" value="M20_dimer"/>
    <property type="match status" value="1"/>
</dbReference>
<name>A0A292ZGU0_SPHSA</name>
<dbReference type="FunFam" id="3.30.70.360:FF:000001">
    <property type="entry name" value="N-acetyldiaminopimelate deacetylase"/>
    <property type="match status" value="1"/>
</dbReference>
<reference evidence="5" key="4">
    <citation type="submission" date="2017-10" db="EMBL/GenBank/DDBJ databases">
        <authorList>
            <person name="Banno H."/>
            <person name="Chua N.-H."/>
        </authorList>
    </citation>
    <scope>NUCLEOTIDE SEQUENCE</scope>
    <source>
        <strain evidence="5">OMI</strain>
    </source>
</reference>
<keyword evidence="2" id="KW-0464">Manganese</keyword>
<reference evidence="8" key="5">
    <citation type="submission" date="2020-08" db="EMBL/GenBank/DDBJ databases">
        <title>Complete genome sequence of Sphingobium barthaii strain KK22, a high-molecular-weight polycyclic aromatic hydrocarbon-degrading soil bacterium.</title>
        <authorList>
            <person name="Mori J.F."/>
            <person name="Kanaly R.A."/>
        </authorList>
    </citation>
    <scope>NUCLEOTIDE SEQUENCE [LARGE SCALE GENOMIC DNA]</scope>
    <source>
        <strain evidence="8">KK22</strain>
    </source>
</reference>
<dbReference type="AlphaFoldDB" id="A0A292ZGU0"/>
<dbReference type="Pfam" id="PF01546">
    <property type="entry name" value="Peptidase_M20"/>
    <property type="match status" value="1"/>
</dbReference>
<dbReference type="PANTHER" id="PTHR11014">
    <property type="entry name" value="PEPTIDASE M20 FAMILY MEMBER"/>
    <property type="match status" value="1"/>
</dbReference>
<accession>A0A292ZGU0</accession>
<sequence length="453" mass="48421">MRHALTAVMAAASLISIAHAQSPGAPVNGATPATPPNAIAATIAKDMDGLMTLYRDLHANPELSEQESATAAKLARRLKAMKFTVTEKVGGTGVVAVLKNGSGPVLLIRADMDGLPVTEQTGLEFASRVKAKTADGSETGVMHACGHDTHMTAFIETARLLSTMKEEWKGTLVMILQPAEEVGRGARLMLEDGLYTRFPRPTHAIAFHDAANLEAGKIGYTPGFALANVDSVDLLVRGVGGHGAYPQTTRDPIVIGARIVNSLQTLVSREQDPFDPAVVTVGSFMGGAKHNVIPDDAKMLLTVRSYSDETREKLIRGIERVARGEAIAAGVPDDRMPVISVKDEFTPSTYNPPAFANRMADVLKAHFPEGTVSETRPSMAGEDFGRYYRADKSIESFIFWVGGVPADQMAKAKAGEVSLPSLHSPFWAPQADQVIATASEAMTVLAMHILKRE</sequence>
<evidence type="ECO:0000256" key="2">
    <source>
        <dbReference type="PIRSR" id="PIRSR005962-1"/>
    </source>
</evidence>
<comment type="cofactor">
    <cofactor evidence="2">
        <name>Mn(2+)</name>
        <dbReference type="ChEBI" id="CHEBI:29035"/>
    </cofactor>
    <text evidence="2">The Mn(2+) ion enhances activity.</text>
</comment>
<dbReference type="SUPFAM" id="SSF55031">
    <property type="entry name" value="Bacterial exopeptidase dimerisation domain"/>
    <property type="match status" value="1"/>
</dbReference>
<feature type="domain" description="Peptidase M20 dimerisation" evidence="4">
    <location>
        <begin position="229"/>
        <end position="325"/>
    </location>
</feature>
<dbReference type="NCBIfam" id="TIGR01891">
    <property type="entry name" value="amidohydrolases"/>
    <property type="match status" value="1"/>
</dbReference>
<feature type="binding site" evidence="2">
    <location>
        <position position="147"/>
    </location>
    <ligand>
        <name>Mn(2+)</name>
        <dbReference type="ChEBI" id="CHEBI:29035"/>
        <label>2</label>
    </ligand>
</feature>
<dbReference type="Gene3D" id="3.30.70.360">
    <property type="match status" value="1"/>
</dbReference>
<keyword evidence="1 5" id="KW-0378">Hydrolase</keyword>
<feature type="binding site" evidence="2">
    <location>
        <position position="145"/>
    </location>
    <ligand>
        <name>Mn(2+)</name>
        <dbReference type="ChEBI" id="CHEBI:29035"/>
        <label>2</label>
    </ligand>
</feature>
<dbReference type="Gene3D" id="3.40.630.10">
    <property type="entry name" value="Zn peptidases"/>
    <property type="match status" value="1"/>
</dbReference>
<evidence type="ECO:0000256" key="1">
    <source>
        <dbReference type="ARBA" id="ARBA00022801"/>
    </source>
</evidence>
<feature type="binding site" evidence="2">
    <location>
        <position position="423"/>
    </location>
    <ligand>
        <name>Mn(2+)</name>
        <dbReference type="ChEBI" id="CHEBI:29035"/>
        <label>2</label>
    </ligand>
</feature>
<dbReference type="EC" id="3.5.1.47" evidence="5"/>
<dbReference type="PIRSF" id="PIRSF005962">
    <property type="entry name" value="Pept_M20D_amidohydro"/>
    <property type="match status" value="1"/>
</dbReference>
<feature type="binding site" evidence="2">
    <location>
        <position position="181"/>
    </location>
    <ligand>
        <name>Mn(2+)</name>
        <dbReference type="ChEBI" id="CHEBI:29035"/>
        <label>2</label>
    </ligand>
</feature>
<feature type="signal peptide" evidence="3">
    <location>
        <begin position="1"/>
        <end position="20"/>
    </location>
</feature>
<feature type="binding site" evidence="2">
    <location>
        <position position="208"/>
    </location>
    <ligand>
        <name>Mn(2+)</name>
        <dbReference type="ChEBI" id="CHEBI:29035"/>
        <label>2</label>
    </ligand>
</feature>
<keyword evidence="2" id="KW-0479">Metal-binding</keyword>
<dbReference type="GO" id="GO:0019877">
    <property type="term" value="P:diaminopimelate biosynthetic process"/>
    <property type="evidence" value="ECO:0007669"/>
    <property type="project" value="UniProtKB-ARBA"/>
</dbReference>
<dbReference type="GO" id="GO:0046872">
    <property type="term" value="F:metal ion binding"/>
    <property type="evidence" value="ECO:0007669"/>
    <property type="project" value="UniProtKB-KW"/>
</dbReference>
<gene>
    <name evidence="6" type="ORF">H5V43_09475</name>
    <name evidence="5" type="ORF">SFOMI_2614</name>
</gene>
<reference evidence="5 7" key="1">
    <citation type="journal article" date="2013" name="Biodegradation">
        <title>Occurrence of 4-tert-butylphenol (4-t-BP) biodegradation in an aquatic sample caused by the presence of Spirodela polyrrhiza and isolation of a 4-t-BP-utilizing bacterium.</title>
        <authorList>
            <person name="Ogata Y."/>
            <person name="Toyama T."/>
            <person name="Yu N."/>
            <person name="Wang X."/>
            <person name="Sei K."/>
            <person name="Ike M."/>
        </authorList>
    </citation>
    <scope>NUCLEOTIDE SEQUENCE [LARGE SCALE GENOMIC DNA]</scope>
    <source>
        <strain evidence="5 7">OMI</strain>
    </source>
</reference>
<dbReference type="PANTHER" id="PTHR11014:SF63">
    <property type="entry name" value="METALLOPEPTIDASE, PUTATIVE (AFU_ORTHOLOGUE AFUA_6G09600)-RELATED"/>
    <property type="match status" value="1"/>
</dbReference>
<proteinExistence type="predicted"/>
<keyword evidence="3" id="KW-0732">Signal</keyword>
<dbReference type="Proteomes" id="UP000593663">
    <property type="component" value="Chromosome 1"/>
</dbReference>
<dbReference type="InterPro" id="IPR011650">
    <property type="entry name" value="Peptidase_M20_dimer"/>
</dbReference>
<reference evidence="6" key="6">
    <citation type="journal article" date="2021" name="Microbiol. Resour. Announc.">
        <title>Complete Genome Sequence of Sphingobium barthaii KK22, a High-Molecular-Weight Polycyclic Aromatic Hydrocarbon-Degrading Soil Bacterium.</title>
        <authorList>
            <person name="Mori J.F."/>
            <person name="Kanaly R.A."/>
        </authorList>
    </citation>
    <scope>NUCLEOTIDE SEQUENCE</scope>
    <source>
        <strain evidence="6">KK22</strain>
    </source>
</reference>
<evidence type="ECO:0000313" key="8">
    <source>
        <dbReference type="Proteomes" id="UP000593663"/>
    </source>
</evidence>
<evidence type="ECO:0000256" key="3">
    <source>
        <dbReference type="SAM" id="SignalP"/>
    </source>
</evidence>
<evidence type="ECO:0000313" key="6">
    <source>
        <dbReference type="EMBL" id="QOT70395.1"/>
    </source>
</evidence>
<dbReference type="InterPro" id="IPR036264">
    <property type="entry name" value="Bact_exopeptidase_dim_dom"/>
</dbReference>
<dbReference type="EMBL" id="BEWI01000032">
    <property type="protein sequence ID" value="GAY22060.1"/>
    <property type="molecule type" value="Genomic_DNA"/>
</dbReference>
<evidence type="ECO:0000259" key="4">
    <source>
        <dbReference type="Pfam" id="PF07687"/>
    </source>
</evidence>
<dbReference type="KEGG" id="sbar:H5V43_09475"/>
<dbReference type="Proteomes" id="UP000221538">
    <property type="component" value="Unassembled WGS sequence"/>
</dbReference>
<dbReference type="InterPro" id="IPR017439">
    <property type="entry name" value="Amidohydrolase"/>
</dbReference>
<dbReference type="GO" id="GO:0050118">
    <property type="term" value="F:N-acetyldiaminopimelate deacetylase activity"/>
    <property type="evidence" value="ECO:0007669"/>
    <property type="project" value="UniProtKB-EC"/>
</dbReference>
<dbReference type="InterPro" id="IPR002933">
    <property type="entry name" value="Peptidase_M20"/>
</dbReference>
<evidence type="ECO:0000313" key="7">
    <source>
        <dbReference type="Proteomes" id="UP000221538"/>
    </source>
</evidence>
<reference evidence="5 7" key="2">
    <citation type="journal article" date="2013" name="Environ. Sci. Technol.">
        <title>The 4-tert-butylphenol-utilizing bacterium Sphingobium fuliginis OMI can degrade bisphenols via phenolic ring hydroxylation and meta-cleavage pathway.</title>
        <authorList>
            <person name="Ogata Y."/>
            <person name="Goda S."/>
            <person name="Toyama T."/>
            <person name="Sei K."/>
            <person name="Ike M."/>
        </authorList>
    </citation>
    <scope>NUCLEOTIDE SEQUENCE [LARGE SCALE GENOMIC DNA]</scope>
    <source>
        <strain evidence="5 7">OMI</strain>
    </source>
</reference>
<dbReference type="SUPFAM" id="SSF53187">
    <property type="entry name" value="Zn-dependent exopeptidases"/>
    <property type="match status" value="1"/>
</dbReference>
<evidence type="ECO:0000313" key="5">
    <source>
        <dbReference type="EMBL" id="GAY22060.1"/>
    </source>
</evidence>
<organism evidence="5 7">
    <name type="scientific">Sphingobium fuliginis (strain ATCC 27551)</name>
    <dbReference type="NCBI Taxonomy" id="336203"/>
    <lineage>
        <taxon>Bacteria</taxon>
        <taxon>Pseudomonadati</taxon>
        <taxon>Pseudomonadota</taxon>
        <taxon>Alphaproteobacteria</taxon>
        <taxon>Sphingomonadales</taxon>
        <taxon>Sphingomonadaceae</taxon>
        <taxon>Sphingobium</taxon>
    </lineage>
</organism>